<dbReference type="PANTHER" id="PTHR36007:SF2">
    <property type="entry name" value="TRANSPORT PROTEIN-RELATED"/>
    <property type="match status" value="1"/>
</dbReference>
<dbReference type="Pfam" id="PF06695">
    <property type="entry name" value="Sm_multidrug_ex"/>
    <property type="match status" value="1"/>
</dbReference>
<keyword evidence="1" id="KW-0472">Membrane</keyword>
<keyword evidence="1" id="KW-1133">Transmembrane helix</keyword>
<comment type="caution">
    <text evidence="2">The sequence shown here is derived from an EMBL/GenBank/DDBJ whole genome shotgun (WGS) entry which is preliminary data.</text>
</comment>
<name>A0A1F4XMC6_9BACT</name>
<keyword evidence="1" id="KW-0812">Transmembrane</keyword>
<evidence type="ECO:0000256" key="1">
    <source>
        <dbReference type="SAM" id="Phobius"/>
    </source>
</evidence>
<dbReference type="Proteomes" id="UP000177521">
    <property type="component" value="Unassembled WGS sequence"/>
</dbReference>
<organism evidence="2 3">
    <name type="scientific">Candidatus Abawacabacteria bacterium RIFCSPHIGHO2_01_FULL_46_8</name>
    <dbReference type="NCBI Taxonomy" id="1817815"/>
    <lineage>
        <taxon>Bacteria</taxon>
        <taxon>Candidatus Abawacaibacteriota</taxon>
    </lineage>
</organism>
<dbReference type="AlphaFoldDB" id="A0A1F4XMC6"/>
<feature type="transmembrane region" description="Helical" evidence="1">
    <location>
        <begin position="102"/>
        <end position="120"/>
    </location>
</feature>
<dbReference type="PANTHER" id="PTHR36007">
    <property type="entry name" value="TRANSPORT PROTEIN-RELATED"/>
    <property type="match status" value="1"/>
</dbReference>
<protein>
    <recommendedName>
        <fullName evidence="4">Ligand-binding protein SH3</fullName>
    </recommendedName>
</protein>
<proteinExistence type="predicted"/>
<feature type="transmembrane region" description="Helical" evidence="1">
    <location>
        <begin position="50"/>
        <end position="69"/>
    </location>
</feature>
<reference evidence="2 3" key="1">
    <citation type="journal article" date="2016" name="Nat. Commun.">
        <title>Thousands of microbial genomes shed light on interconnected biogeochemical processes in an aquifer system.</title>
        <authorList>
            <person name="Anantharaman K."/>
            <person name="Brown C.T."/>
            <person name="Hug L.A."/>
            <person name="Sharon I."/>
            <person name="Castelle C.J."/>
            <person name="Probst A.J."/>
            <person name="Thomas B.C."/>
            <person name="Singh A."/>
            <person name="Wilkins M.J."/>
            <person name="Karaoz U."/>
            <person name="Brodie E.L."/>
            <person name="Williams K.H."/>
            <person name="Hubbard S.S."/>
            <person name="Banfield J.F."/>
        </authorList>
    </citation>
    <scope>NUCLEOTIDE SEQUENCE [LARGE SCALE GENOMIC DNA]</scope>
</reference>
<sequence>MAEIIQFVLGILSSLPRELAVLLIAMTPVFELRLAIPLGMTVFGMGPGEALFWALLGNLIIVLPILFLYEAIADFLSRNNQLAARFFQWLFHKTRTKHSKSFARYGALALVTFVAVPLPGTGGWTGSVAAFVFGVQKARAFLLIGLGILLAGIIVTFITLGGIKLMV</sequence>
<evidence type="ECO:0008006" key="4">
    <source>
        <dbReference type="Google" id="ProtNLM"/>
    </source>
</evidence>
<gene>
    <name evidence="2" type="ORF">A2788_02560</name>
</gene>
<evidence type="ECO:0000313" key="2">
    <source>
        <dbReference type="EMBL" id="OGC82758.1"/>
    </source>
</evidence>
<feature type="transmembrane region" description="Helical" evidence="1">
    <location>
        <begin position="140"/>
        <end position="163"/>
    </location>
</feature>
<dbReference type="EMBL" id="MEWS01000008">
    <property type="protein sequence ID" value="OGC82758.1"/>
    <property type="molecule type" value="Genomic_DNA"/>
</dbReference>
<dbReference type="InterPro" id="IPR009577">
    <property type="entry name" value="Sm_multidrug_ex"/>
</dbReference>
<evidence type="ECO:0000313" key="3">
    <source>
        <dbReference type="Proteomes" id="UP000177521"/>
    </source>
</evidence>
<feature type="transmembrane region" description="Helical" evidence="1">
    <location>
        <begin position="7"/>
        <end position="30"/>
    </location>
</feature>
<accession>A0A1F4XMC6</accession>